<dbReference type="GO" id="GO:0003677">
    <property type="term" value="F:DNA binding"/>
    <property type="evidence" value="ECO:0007669"/>
    <property type="project" value="UniProtKB-KW"/>
</dbReference>
<dbReference type="HOGENOM" id="CLU_019313_1_0_1"/>
<dbReference type="SMART" id="SM00066">
    <property type="entry name" value="GAL4"/>
    <property type="match status" value="1"/>
</dbReference>
<dbReference type="Gene3D" id="4.10.240.10">
    <property type="entry name" value="Zn(2)-C6 fungal-type DNA-binding domain"/>
    <property type="match status" value="1"/>
</dbReference>
<dbReference type="SUPFAM" id="SSF57701">
    <property type="entry name" value="Zn2/Cys6 DNA-binding domain"/>
    <property type="match status" value="1"/>
</dbReference>
<dbReference type="InterPro" id="IPR001138">
    <property type="entry name" value="Zn2Cys6_DnaBD"/>
</dbReference>
<feature type="region of interest" description="Disordered" evidence="6">
    <location>
        <begin position="104"/>
        <end position="130"/>
    </location>
</feature>
<evidence type="ECO:0000313" key="9">
    <source>
        <dbReference type="Proteomes" id="UP000053328"/>
    </source>
</evidence>
<keyword evidence="3" id="KW-0238">DNA-binding</keyword>
<dbReference type="InterPro" id="IPR021858">
    <property type="entry name" value="Fun_TF"/>
</dbReference>
<feature type="domain" description="Zn(2)-C6 fungal-type" evidence="7">
    <location>
        <begin position="7"/>
        <end position="35"/>
    </location>
</feature>
<organism evidence="8 9">
    <name type="scientific">Exophiala spinifera</name>
    <dbReference type="NCBI Taxonomy" id="91928"/>
    <lineage>
        <taxon>Eukaryota</taxon>
        <taxon>Fungi</taxon>
        <taxon>Dikarya</taxon>
        <taxon>Ascomycota</taxon>
        <taxon>Pezizomycotina</taxon>
        <taxon>Eurotiomycetes</taxon>
        <taxon>Chaetothyriomycetidae</taxon>
        <taxon>Chaetothyriales</taxon>
        <taxon>Herpotrichiellaceae</taxon>
        <taxon>Exophiala</taxon>
    </lineage>
</organism>
<keyword evidence="4" id="KW-0804">Transcription</keyword>
<keyword evidence="2" id="KW-0805">Transcription regulation</keyword>
<dbReference type="PROSITE" id="PS00463">
    <property type="entry name" value="ZN2_CY6_FUNGAL_1"/>
    <property type="match status" value="1"/>
</dbReference>
<dbReference type="PANTHER" id="PTHR37534:SF46">
    <property type="entry name" value="ZN(II)2CYS6 TRANSCRIPTION FACTOR (EUROFUNG)"/>
    <property type="match status" value="1"/>
</dbReference>
<dbReference type="EMBL" id="KN847498">
    <property type="protein sequence ID" value="KIW12667.1"/>
    <property type="molecule type" value="Genomic_DNA"/>
</dbReference>
<dbReference type="CDD" id="cd00067">
    <property type="entry name" value="GAL4"/>
    <property type="match status" value="1"/>
</dbReference>
<dbReference type="VEuPathDB" id="FungiDB:PV08_09945"/>
<dbReference type="Proteomes" id="UP000053328">
    <property type="component" value="Unassembled WGS sequence"/>
</dbReference>
<proteinExistence type="predicted"/>
<dbReference type="GO" id="GO:0005634">
    <property type="term" value="C:nucleus"/>
    <property type="evidence" value="ECO:0007669"/>
    <property type="project" value="UniProtKB-SubCell"/>
</dbReference>
<gene>
    <name evidence="8" type="ORF">PV08_09945</name>
</gene>
<evidence type="ECO:0000256" key="3">
    <source>
        <dbReference type="ARBA" id="ARBA00023125"/>
    </source>
</evidence>
<feature type="compositionally biased region" description="Polar residues" evidence="6">
    <location>
        <begin position="104"/>
        <end position="124"/>
    </location>
</feature>
<protein>
    <recommendedName>
        <fullName evidence="7">Zn(2)-C6 fungal-type domain-containing protein</fullName>
    </recommendedName>
</protein>
<evidence type="ECO:0000256" key="1">
    <source>
        <dbReference type="ARBA" id="ARBA00004123"/>
    </source>
</evidence>
<dbReference type="PANTHER" id="PTHR37534">
    <property type="entry name" value="TRANSCRIPTIONAL ACTIVATOR PROTEIN UGA3"/>
    <property type="match status" value="1"/>
</dbReference>
<dbReference type="AlphaFoldDB" id="A0A0D1ZIH6"/>
<evidence type="ECO:0000256" key="6">
    <source>
        <dbReference type="SAM" id="MobiDB-lite"/>
    </source>
</evidence>
<evidence type="ECO:0000256" key="5">
    <source>
        <dbReference type="ARBA" id="ARBA00023242"/>
    </source>
</evidence>
<dbReference type="GO" id="GO:0000981">
    <property type="term" value="F:DNA-binding transcription factor activity, RNA polymerase II-specific"/>
    <property type="evidence" value="ECO:0007669"/>
    <property type="project" value="InterPro"/>
</dbReference>
<dbReference type="RefSeq" id="XP_016232883.1">
    <property type="nucleotide sequence ID" value="XM_016384260.1"/>
</dbReference>
<sequence>MPRKTTGCWTCRARKKKCDDARPACSSCSARSITCYGYDAKPPWMDGGPAEKAMMDTIQRRIKESYRQRRTRRSKTAAISDLCLYRPDFVLGATDGTAFVESPSPTLSLWPQQSSVSTADSSPQLLWRTTPPYGEVSGLAIRKPQDPRRSNSSLLYSNSAYISNRRNPEPSLPLSTPTPFTEFDLNLVMYYLDHIFRRIAPFYVYSGANNGRGWLLNLFLRTRPLYTAVICLSACDKAQFSLGPLTEVPQPYHELEMQHLQSVADLRDHLDQLAKKPATNQMAAGVEALGCIVHLIFFELWIPRRGLDVTDWPMHLDAASALLSTLDLASRPSSPGNGTITPIPASPSEDFDDLPESNIPVHLLSDGEQSAFNFFLDWYTYMFICSTASFGMTSQSAQAITRIRALYRPQKNRLRDMRGCEDWVLLTILDIAVLKDWKQKASQAGTLSLRELSRRAAMIEDKLQEGAARCAPTPCSSSTQCEAFHSTPYHSTVDTISTSTPNSCRRKEFQMMTNTFLHAALLFLHVVVSGFHPNIPEIRNSVLQTLGALEYMRAHSTQNIPAWPNCVAGCLALESEYPRFRALNPPPEEGKHPLVITMWTLEILEECWKIRASQAEGEETCSWIRAMNQLGTRLLLL</sequence>
<comment type="subcellular location">
    <subcellularLocation>
        <location evidence="1">Nucleus</location>
    </subcellularLocation>
</comment>
<accession>A0A0D1ZIH6</accession>
<keyword evidence="5" id="KW-0539">Nucleus</keyword>
<name>A0A0D1ZIH6_9EURO</name>
<dbReference type="PROSITE" id="PS50048">
    <property type="entry name" value="ZN2_CY6_FUNGAL_2"/>
    <property type="match status" value="1"/>
</dbReference>
<dbReference type="Pfam" id="PF00172">
    <property type="entry name" value="Zn_clus"/>
    <property type="match status" value="1"/>
</dbReference>
<dbReference type="GeneID" id="27337028"/>
<dbReference type="OrthoDB" id="5213892at2759"/>
<evidence type="ECO:0000259" key="7">
    <source>
        <dbReference type="PROSITE" id="PS50048"/>
    </source>
</evidence>
<evidence type="ECO:0000256" key="4">
    <source>
        <dbReference type="ARBA" id="ARBA00023163"/>
    </source>
</evidence>
<evidence type="ECO:0000313" key="8">
    <source>
        <dbReference type="EMBL" id="KIW12667.1"/>
    </source>
</evidence>
<dbReference type="InterPro" id="IPR036864">
    <property type="entry name" value="Zn2-C6_fun-type_DNA-bd_sf"/>
</dbReference>
<dbReference type="Pfam" id="PF11951">
    <property type="entry name" value="Fungal_trans_2"/>
    <property type="match status" value="1"/>
</dbReference>
<keyword evidence="9" id="KW-1185">Reference proteome</keyword>
<reference evidence="8 9" key="1">
    <citation type="submission" date="2015-01" db="EMBL/GenBank/DDBJ databases">
        <title>The Genome Sequence of Exophiala spinifera CBS89968.</title>
        <authorList>
            <consortium name="The Broad Institute Genomics Platform"/>
            <person name="Cuomo C."/>
            <person name="de Hoog S."/>
            <person name="Gorbushina A."/>
            <person name="Stielow B."/>
            <person name="Teixiera M."/>
            <person name="Abouelleil A."/>
            <person name="Chapman S.B."/>
            <person name="Priest M."/>
            <person name="Young S.K."/>
            <person name="Wortman J."/>
            <person name="Nusbaum C."/>
            <person name="Birren B."/>
        </authorList>
    </citation>
    <scope>NUCLEOTIDE SEQUENCE [LARGE SCALE GENOMIC DNA]</scope>
    <source>
        <strain evidence="8 9">CBS 89968</strain>
    </source>
</reference>
<evidence type="ECO:0000256" key="2">
    <source>
        <dbReference type="ARBA" id="ARBA00023015"/>
    </source>
</evidence>
<dbReference type="GO" id="GO:0008270">
    <property type="term" value="F:zinc ion binding"/>
    <property type="evidence" value="ECO:0007669"/>
    <property type="project" value="InterPro"/>
</dbReference>
<dbReference type="STRING" id="91928.A0A0D1ZIH6"/>